<evidence type="ECO:0000313" key="2">
    <source>
        <dbReference type="EMBL" id="APG03158.1"/>
    </source>
</evidence>
<evidence type="ECO:0008006" key="4">
    <source>
        <dbReference type="Google" id="ProtNLM"/>
    </source>
</evidence>
<dbReference type="GO" id="GO:0006629">
    <property type="term" value="P:lipid metabolic process"/>
    <property type="evidence" value="ECO:0007669"/>
    <property type="project" value="InterPro"/>
</dbReference>
<dbReference type="InterPro" id="IPR017946">
    <property type="entry name" value="PLC-like_Pdiesterase_TIM-brl"/>
</dbReference>
<organism evidence="2 3">
    <name type="scientific">Luteibacter rhizovicinus DSM 16549</name>
    <dbReference type="NCBI Taxonomy" id="1440763"/>
    <lineage>
        <taxon>Bacteria</taxon>
        <taxon>Pseudomonadati</taxon>
        <taxon>Pseudomonadota</taxon>
        <taxon>Gammaproteobacteria</taxon>
        <taxon>Lysobacterales</taxon>
        <taxon>Rhodanobacteraceae</taxon>
        <taxon>Luteibacter</taxon>
    </lineage>
</organism>
<dbReference type="GO" id="GO:0008081">
    <property type="term" value="F:phosphoric diester hydrolase activity"/>
    <property type="evidence" value="ECO:0007669"/>
    <property type="project" value="InterPro"/>
</dbReference>
<dbReference type="Pfam" id="PF26178">
    <property type="entry name" value="PI-PLC_cat"/>
    <property type="match status" value="1"/>
</dbReference>
<name>A0A1L3EQ03_9GAMM</name>
<dbReference type="InterPro" id="IPR051057">
    <property type="entry name" value="PI-PLC_domain"/>
</dbReference>
<accession>A0A1L3EQ03</accession>
<dbReference type="PANTHER" id="PTHR13593">
    <property type="match status" value="1"/>
</dbReference>
<dbReference type="Gene3D" id="3.20.20.190">
    <property type="entry name" value="Phosphatidylinositol (PI) phosphodiesterase"/>
    <property type="match status" value="1"/>
</dbReference>
<gene>
    <name evidence="2" type="ORF">BJI69_04055</name>
</gene>
<proteinExistence type="predicted"/>
<keyword evidence="3" id="KW-1185">Reference proteome</keyword>
<dbReference type="STRING" id="1440763.BJI69_04055"/>
<sequence>MRKKGIALLLALASTQAIAGERPYVHDLDRRFDQYTWVTTHNAFNTLLPSSQSRSIPQQLRDGVRGLSLDLHEYQGRVRVCHGSCALAGRPLATHLNDEIVPFLLADRQAIVTIHLEDYVSPSALRAELARVPNLARLTFNPDTWNTPGWPTLRQMIAANQRLLIFDLESKNAGRYALPSGVATIMSSRGGTSENYWVLGKTIGTHDTSCRSRWAGTLEPGQVQFRGKSWPRLFVMNHFHETGESLHSRTDNRYDKLMDRVYGTCARAARRPPNYIVIDHYQQGDAFELAGVLNQGGIVLYEGRNATQNIVCGIPGGEATTINFKSGNRRGCENDEARSARLFGLRAGTTFTVFDSPDGKRSDDYTTVRVLKDLGSRTVTIPSFHTSYKDGYVDVQARYRNGLDGKVSRVNVVPATTR</sequence>
<protein>
    <recommendedName>
        <fullName evidence="4">Phosphatidylinositol diacylglycerol-lyase</fullName>
    </recommendedName>
</protein>
<evidence type="ECO:0000313" key="3">
    <source>
        <dbReference type="Proteomes" id="UP000182987"/>
    </source>
</evidence>
<dbReference type="PANTHER" id="PTHR13593:SF140">
    <property type="entry name" value="PLC-LIKE PHOSPHODIESTERASE"/>
    <property type="match status" value="1"/>
</dbReference>
<evidence type="ECO:0000256" key="1">
    <source>
        <dbReference type="SAM" id="SignalP"/>
    </source>
</evidence>
<dbReference type="RefSeq" id="WP_052767095.1">
    <property type="nucleotide sequence ID" value="NZ_CP017480.1"/>
</dbReference>
<feature type="signal peptide" evidence="1">
    <location>
        <begin position="1"/>
        <end position="19"/>
    </location>
</feature>
<dbReference type="AlphaFoldDB" id="A0A1L3EQ03"/>
<dbReference type="EMBL" id="CP017480">
    <property type="protein sequence ID" value="APG03158.1"/>
    <property type="molecule type" value="Genomic_DNA"/>
</dbReference>
<dbReference type="Proteomes" id="UP000182987">
    <property type="component" value="Chromosome"/>
</dbReference>
<feature type="chain" id="PRO_5009853145" description="Phosphatidylinositol diacylglycerol-lyase" evidence="1">
    <location>
        <begin position="20"/>
        <end position="418"/>
    </location>
</feature>
<dbReference type="OrthoDB" id="6402666at2"/>
<dbReference type="SUPFAM" id="SSF51695">
    <property type="entry name" value="PLC-like phosphodiesterases"/>
    <property type="match status" value="1"/>
</dbReference>
<keyword evidence="1" id="KW-0732">Signal</keyword>
<dbReference type="KEGG" id="lrz:BJI69_04055"/>
<reference evidence="3" key="1">
    <citation type="submission" date="2016-09" db="EMBL/GenBank/DDBJ databases">
        <authorList>
            <person name="Lysoe E."/>
        </authorList>
    </citation>
    <scope>NUCLEOTIDE SEQUENCE [LARGE SCALE GENOMIC DNA]</scope>
    <source>
        <strain evidence="3">LJ96T</strain>
    </source>
</reference>